<evidence type="ECO:0000259" key="2">
    <source>
        <dbReference type="Pfam" id="PF10552"/>
    </source>
</evidence>
<dbReference type="PANTHER" id="PTHR36180">
    <property type="entry name" value="DNA-BINDING PROTEIN-RELATED-RELATED"/>
    <property type="match status" value="1"/>
</dbReference>
<organism evidence="3 4">
    <name type="scientific">Helicobacter mastomyrinus</name>
    <dbReference type="NCBI Taxonomy" id="287948"/>
    <lineage>
        <taxon>Bacteria</taxon>
        <taxon>Pseudomonadati</taxon>
        <taxon>Campylobacterota</taxon>
        <taxon>Epsilonproteobacteria</taxon>
        <taxon>Campylobacterales</taxon>
        <taxon>Helicobacteraceae</taxon>
        <taxon>Helicobacter</taxon>
    </lineage>
</organism>
<dbReference type="RefSeq" id="WP_343353230.1">
    <property type="nucleotide sequence ID" value="NZ_CP145316.1"/>
</dbReference>
<accession>A0ABZ3F4D3</accession>
<dbReference type="InterPro" id="IPR018878">
    <property type="entry name" value="ORF6C_dom"/>
</dbReference>
<feature type="domain" description="ORF6C" evidence="2">
    <location>
        <begin position="160"/>
        <end position="254"/>
    </location>
</feature>
<dbReference type="EMBL" id="CP145316">
    <property type="protein sequence ID" value="XAM17580.1"/>
    <property type="molecule type" value="Genomic_DNA"/>
</dbReference>
<feature type="domain" description="AntA/AntB antirepressor" evidence="1">
    <location>
        <begin position="20"/>
        <end position="125"/>
    </location>
</feature>
<evidence type="ECO:0000313" key="3">
    <source>
        <dbReference type="EMBL" id="XAM17580.1"/>
    </source>
</evidence>
<dbReference type="PANTHER" id="PTHR36180:SF1">
    <property type="entry name" value="ANTA_ANTB ANTIREPRESSOR DOMAIN-CONTAINING PROTEIN"/>
    <property type="match status" value="1"/>
</dbReference>
<proteinExistence type="predicted"/>
<dbReference type="Pfam" id="PF08346">
    <property type="entry name" value="AntA"/>
    <property type="match status" value="1"/>
</dbReference>
<dbReference type="Pfam" id="PF10552">
    <property type="entry name" value="ORF6C"/>
    <property type="match status" value="1"/>
</dbReference>
<protein>
    <submittedName>
        <fullName evidence="3">AntA/AntB antirepressor family protein</fullName>
    </submittedName>
</protein>
<dbReference type="InterPro" id="IPR013557">
    <property type="entry name" value="AntA/B_antirep"/>
</dbReference>
<evidence type="ECO:0000259" key="1">
    <source>
        <dbReference type="Pfam" id="PF08346"/>
    </source>
</evidence>
<sequence length="262" mass="30365">MRALFLIESVKMGAKAVNAINARELHERLHSKQDFSTWIKKRLEVCGAREGADYLLIPFDVAQKEVKDLQVAPQKNGAKVKGQELRLFESLAHLYGFKQDKVVHNKKEYIISLEIAKHIAMLEKNDIGREVRQYFIDYEQSHSDNSIIEVRSLIEIAKRQTQALEGMQTNVEIIAKKVHLLESTKRLESWQERAISDEVKSKVAYFIKGREVGQKVVSAYYRAIYRKLKSKYYVPRYSEIPSVKFEEALSFVRELSNDDLIS</sequence>
<gene>
    <name evidence="3" type="ORF">V3I05_07785</name>
</gene>
<dbReference type="Proteomes" id="UP001434737">
    <property type="component" value="Chromosome"/>
</dbReference>
<reference evidence="3 4" key="1">
    <citation type="submission" date="2024-02" db="EMBL/GenBank/DDBJ databases">
        <title>Genome and pathogenicity analysis of Helicobacter mastomyrinus isolated from mice.</title>
        <authorList>
            <person name="Zhu L."/>
        </authorList>
    </citation>
    <scope>NUCLEOTIDE SEQUENCE [LARGE SCALE GENOMIC DNA]</scope>
    <source>
        <strain evidence="3 4">Hm-17</strain>
    </source>
</reference>
<keyword evidence="4" id="KW-1185">Reference proteome</keyword>
<evidence type="ECO:0000313" key="4">
    <source>
        <dbReference type="Proteomes" id="UP001434737"/>
    </source>
</evidence>
<name>A0ABZ3F4D3_9HELI</name>